<dbReference type="EMBL" id="NQXA01000002">
    <property type="protein sequence ID" value="PHQ30531.1"/>
    <property type="molecule type" value="Genomic_DNA"/>
</dbReference>
<evidence type="ECO:0000313" key="3">
    <source>
        <dbReference type="Proteomes" id="UP000229433"/>
    </source>
</evidence>
<gene>
    <name evidence="2" type="ORF">CJ305_06130</name>
</gene>
<dbReference type="Pfam" id="PF13585">
    <property type="entry name" value="CHU_C"/>
    <property type="match status" value="1"/>
</dbReference>
<organism evidence="2 3">
    <name type="scientific">Leeuwenhoekiella nanhaiensis</name>
    <dbReference type="NCBI Taxonomy" id="1655491"/>
    <lineage>
        <taxon>Bacteria</taxon>
        <taxon>Pseudomonadati</taxon>
        <taxon>Bacteroidota</taxon>
        <taxon>Flavobacteriia</taxon>
        <taxon>Flavobacteriales</taxon>
        <taxon>Flavobacteriaceae</taxon>
        <taxon>Leeuwenhoekiella</taxon>
    </lineage>
</organism>
<dbReference type="NCBIfam" id="TIGR04131">
    <property type="entry name" value="Bac_Flav_CTERM"/>
    <property type="match status" value="1"/>
</dbReference>
<dbReference type="SUPFAM" id="SSF69322">
    <property type="entry name" value="Tricorn protease domain 2"/>
    <property type="match status" value="1"/>
</dbReference>
<keyword evidence="1" id="KW-0732">Signal</keyword>
<feature type="signal peptide" evidence="1">
    <location>
        <begin position="1"/>
        <end position="26"/>
    </location>
</feature>
<dbReference type="RefSeq" id="WP_099645364.1">
    <property type="nucleotide sequence ID" value="NZ_KZ319288.1"/>
</dbReference>
<keyword evidence="3" id="KW-1185">Reference proteome</keyword>
<accession>A0A2G1VUX6</accession>
<comment type="caution">
    <text evidence="2">The sequence shown here is derived from an EMBL/GenBank/DDBJ whole genome shotgun (WGS) entry which is preliminary data.</text>
</comment>
<reference evidence="2 3" key="1">
    <citation type="submission" date="2017-08" db="EMBL/GenBank/DDBJ databases">
        <title>The whole genome shortgun sequences of strain Leeuwenhoekiella nanhaiensis G18 from the South China Sea.</title>
        <authorList>
            <person name="Liu Q."/>
        </authorList>
    </citation>
    <scope>NUCLEOTIDE SEQUENCE [LARGE SCALE GENOMIC DNA]</scope>
    <source>
        <strain evidence="2 3">G18</strain>
    </source>
</reference>
<proteinExistence type="predicted"/>
<sequence length="912" mass="100859">MKFKRLRFAFSLVCACMLLVCSDAFAQGQANNWYFGYGAGLNFSTGSPRPLTDGSLYTLEGCASISSENGNLLFYTDGITVYRADHSIMPNGNGLLGDPSSTQSAIIISQPDTPGIYYIFTVDTVTQEGEVNEGVNYTVVDFNQDPEGVVTQKNVNLLAYGAEKLSAVIKSCTDNSVWIVMLSSSNGNQGLLDTFYAYELSRNGLRTTPVRSAAGFSVEDPRGNLKFSPDGTQLACANSAEGLYLADFNSLTGRVSNSRRLVIDGFNYAPYGVEFSPNNRFLYCHSSNNESAREPASSHFSSLIQYDTQAADISASQVLLDQQNLYRGSLQLAPDGKIYRTLSRGYQEGSTYLGVIDAPNEAGTAAIYRDRAIFLDTGISHQGLPPFNQSLFNELDIIQNDVSSRQLALCDGDVYTLQYEPVMGATYSWFRNDNELRSATDYRLTIRQPAGVSLPYTETYRFVLDLNDGSCEKVGIAEVTYYPYQRAVPNVRLVQCEDSETADGFSIFNLDQANDQLTDGLDGFDVTYHYTQSDATNDRNPIDPFGYENTAPTEVLWARIFSPAGCATVNSLTLEVSSTQASNALIEQCDLDDTGFAEFDLSLADDQVLGTSSGTLDVNYYLSERGALLEDEDELLPVLYTNSVAYEQEVFARVENNNACFAISPVNLQVLARPQFSLPQSQFYCATNFPALQTFSPDYSELDPSQNYSYEWMPEGQTTPELSTNLTGEHTLRVTNLATGCFREESFLIEEKELATIDNIEVTDATENNIAIISFSGNGEYELALDDPLGPYQEDSTFEGLQPGFHTVYIRSKEGCGIVEQEFSIIGFPKFFTPNGDGYHDYWNVKGISDLVQSGTSVRVFNRFGKLIKELDPTSSGWDGTFGGENLPADDYWFRILLEDGREFKSHFTLKR</sequence>
<dbReference type="AlphaFoldDB" id="A0A2G1VUX6"/>
<feature type="chain" id="PRO_5013740189" description="Ig-like domain-containing protein" evidence="1">
    <location>
        <begin position="27"/>
        <end position="912"/>
    </location>
</feature>
<dbReference type="OrthoDB" id="9765926at2"/>
<protein>
    <recommendedName>
        <fullName evidence="4">Ig-like domain-containing protein</fullName>
    </recommendedName>
</protein>
<dbReference type="Proteomes" id="UP000229433">
    <property type="component" value="Unassembled WGS sequence"/>
</dbReference>
<evidence type="ECO:0000313" key="2">
    <source>
        <dbReference type="EMBL" id="PHQ30531.1"/>
    </source>
</evidence>
<evidence type="ECO:0008006" key="4">
    <source>
        <dbReference type="Google" id="ProtNLM"/>
    </source>
</evidence>
<evidence type="ECO:0000256" key="1">
    <source>
        <dbReference type="SAM" id="SignalP"/>
    </source>
</evidence>
<dbReference type="InterPro" id="IPR026341">
    <property type="entry name" value="T9SS_type_B"/>
</dbReference>
<name>A0A2G1VUX6_9FLAO</name>